<dbReference type="Proteomes" id="UP001175271">
    <property type="component" value="Unassembled WGS sequence"/>
</dbReference>
<feature type="coiled-coil region" evidence="11">
    <location>
        <begin position="93"/>
        <end position="120"/>
    </location>
</feature>
<protein>
    <recommendedName>
        <fullName evidence="14">NADH dehydrogenase [ubiquinone] 1 alpha subcomplex subunit 5</fullName>
    </recommendedName>
</protein>
<dbReference type="Pfam" id="PF04716">
    <property type="entry name" value="ETC_C1_NDUFA5"/>
    <property type="match status" value="1"/>
</dbReference>
<comment type="caution">
    <text evidence="12">The sequence shown here is derived from an EMBL/GenBank/DDBJ whole genome shotgun (WGS) entry which is preliminary data.</text>
</comment>
<evidence type="ECO:0000256" key="4">
    <source>
        <dbReference type="ARBA" id="ARBA00011533"/>
    </source>
</evidence>
<evidence type="ECO:0000313" key="12">
    <source>
        <dbReference type="EMBL" id="KAK0398272.1"/>
    </source>
</evidence>
<keyword evidence="6" id="KW-0679">Respiratory chain</keyword>
<evidence type="ECO:0000256" key="2">
    <source>
        <dbReference type="ARBA" id="ARBA00004443"/>
    </source>
</evidence>
<comment type="function">
    <text evidence="1">Accessory subunit of the mitochondrial membrane respiratory chain NADH dehydrogenase (Complex I), that is believed not to be involved in catalysis. Complex I functions in the transfer of electrons from NADH to the respiratory chain. The immediate electron acceptor for the enzyme is believed to be ubiquinone.</text>
</comment>
<dbReference type="EMBL" id="JAUCMV010000005">
    <property type="protein sequence ID" value="KAK0398272.1"/>
    <property type="molecule type" value="Genomic_DNA"/>
</dbReference>
<evidence type="ECO:0000256" key="11">
    <source>
        <dbReference type="SAM" id="Coils"/>
    </source>
</evidence>
<comment type="subcellular location">
    <subcellularLocation>
        <location evidence="2">Mitochondrion inner membrane</location>
        <topology evidence="2">Peripheral membrane protein</topology>
        <orientation evidence="2">Matrix side</orientation>
    </subcellularLocation>
</comment>
<keyword evidence="10" id="KW-0472">Membrane</keyword>
<evidence type="ECO:0000256" key="3">
    <source>
        <dbReference type="ARBA" id="ARBA00010261"/>
    </source>
</evidence>
<evidence type="ECO:0000256" key="1">
    <source>
        <dbReference type="ARBA" id="ARBA00003195"/>
    </source>
</evidence>
<dbReference type="PANTHER" id="PTHR12653:SF0">
    <property type="entry name" value="NADH DEHYDROGENASE [UBIQUINONE] 1 ALPHA SUBCOMPLEX SUBUNIT 5"/>
    <property type="match status" value="1"/>
</dbReference>
<keyword evidence="8" id="KW-0249">Electron transport</keyword>
<keyword evidence="9" id="KW-0496">Mitochondrion</keyword>
<evidence type="ECO:0000256" key="6">
    <source>
        <dbReference type="ARBA" id="ARBA00022660"/>
    </source>
</evidence>
<comment type="similarity">
    <text evidence="3">Belongs to the complex I NDUFA5 subunit family.</text>
</comment>
<keyword evidence="7" id="KW-0999">Mitochondrion inner membrane</keyword>
<dbReference type="AlphaFoldDB" id="A0AA39H2Z1"/>
<sequence>MSVLAVKLLRGAVAVPKTTTIIPACSMYKNPYLNRFKERSKVSPDFYKKSTGLTGLFVNEHPHRALTVVYGRILRALEQIPANAAYRQYTEQIVKRRLALVQEENDIEKLEQKIGMGQIEEVIEQAEYELKCVRSLIESKAWEPLVEKAPEGQLRKEWEGRNAAFLVGEAMAPSVTTFRLAACLIFLVFAFAAHDKRSIALGRLSLRPGKRSSYSARPRSLQEITKIVRLPTVVAQCSNAHMEAVAGSLENLVRLLDKYSVYLETCRDLGYSS</sequence>
<gene>
    <name evidence="12" type="ORF">QR680_002507</name>
</gene>
<keyword evidence="11" id="KW-0175">Coiled coil</keyword>
<proteinExistence type="inferred from homology"/>
<evidence type="ECO:0000313" key="13">
    <source>
        <dbReference type="Proteomes" id="UP001175271"/>
    </source>
</evidence>
<dbReference type="GO" id="GO:0022904">
    <property type="term" value="P:respiratory electron transport chain"/>
    <property type="evidence" value="ECO:0007669"/>
    <property type="project" value="InterPro"/>
</dbReference>
<dbReference type="PANTHER" id="PTHR12653">
    <property type="entry name" value="NADH-UBIQUINONE OXIDOREDUCTASE 13 KD-B SUBUNIT"/>
    <property type="match status" value="1"/>
</dbReference>
<evidence type="ECO:0000256" key="5">
    <source>
        <dbReference type="ARBA" id="ARBA00022448"/>
    </source>
</evidence>
<comment type="subunit">
    <text evidence="4">Complex I is composed of 45 different subunits.</text>
</comment>
<keyword evidence="5" id="KW-0813">Transport</keyword>
<evidence type="ECO:0000256" key="9">
    <source>
        <dbReference type="ARBA" id="ARBA00023128"/>
    </source>
</evidence>
<name>A0AA39H2Z1_9BILA</name>
<dbReference type="InterPro" id="IPR006806">
    <property type="entry name" value="NDUFA5"/>
</dbReference>
<organism evidence="12 13">
    <name type="scientific">Steinernema hermaphroditum</name>
    <dbReference type="NCBI Taxonomy" id="289476"/>
    <lineage>
        <taxon>Eukaryota</taxon>
        <taxon>Metazoa</taxon>
        <taxon>Ecdysozoa</taxon>
        <taxon>Nematoda</taxon>
        <taxon>Chromadorea</taxon>
        <taxon>Rhabditida</taxon>
        <taxon>Tylenchina</taxon>
        <taxon>Panagrolaimomorpha</taxon>
        <taxon>Strongyloidoidea</taxon>
        <taxon>Steinernematidae</taxon>
        <taxon>Steinernema</taxon>
    </lineage>
</organism>
<evidence type="ECO:0000256" key="10">
    <source>
        <dbReference type="ARBA" id="ARBA00023136"/>
    </source>
</evidence>
<evidence type="ECO:0000256" key="7">
    <source>
        <dbReference type="ARBA" id="ARBA00022792"/>
    </source>
</evidence>
<reference evidence="12" key="1">
    <citation type="submission" date="2023-06" db="EMBL/GenBank/DDBJ databases">
        <title>Genomic analysis of the entomopathogenic nematode Steinernema hermaphroditum.</title>
        <authorList>
            <person name="Schwarz E.M."/>
            <person name="Heppert J.K."/>
            <person name="Baniya A."/>
            <person name="Schwartz H.T."/>
            <person name="Tan C.-H."/>
            <person name="Antoshechkin I."/>
            <person name="Sternberg P.W."/>
            <person name="Goodrich-Blair H."/>
            <person name="Dillman A.R."/>
        </authorList>
    </citation>
    <scope>NUCLEOTIDE SEQUENCE</scope>
    <source>
        <strain evidence="12">PS9179</strain>
        <tissue evidence="12">Whole animal</tissue>
    </source>
</reference>
<evidence type="ECO:0000256" key="8">
    <source>
        <dbReference type="ARBA" id="ARBA00022982"/>
    </source>
</evidence>
<evidence type="ECO:0008006" key="14">
    <source>
        <dbReference type="Google" id="ProtNLM"/>
    </source>
</evidence>
<keyword evidence="13" id="KW-1185">Reference proteome</keyword>
<dbReference type="GO" id="GO:0005743">
    <property type="term" value="C:mitochondrial inner membrane"/>
    <property type="evidence" value="ECO:0007669"/>
    <property type="project" value="UniProtKB-SubCell"/>
</dbReference>
<accession>A0AA39H2Z1</accession>